<dbReference type="EMBL" id="AZMM01002785">
    <property type="protein sequence ID" value="ETJ43217.1"/>
    <property type="molecule type" value="Genomic_DNA"/>
</dbReference>
<organism evidence="1">
    <name type="scientific">human gut metagenome</name>
    <dbReference type="NCBI Taxonomy" id="408170"/>
    <lineage>
        <taxon>unclassified sequences</taxon>
        <taxon>metagenomes</taxon>
        <taxon>organismal metagenomes</taxon>
    </lineage>
</organism>
<dbReference type="AlphaFoldDB" id="W1YL63"/>
<accession>W1YL63</accession>
<sequence length="27" mass="3019">VHNLVPIVSKIRTNIATAMFYSISNTK</sequence>
<proteinExistence type="predicted"/>
<feature type="non-terminal residue" evidence="1">
    <location>
        <position position="1"/>
    </location>
</feature>
<gene>
    <name evidence="1" type="ORF">Q604_UNBC02785G0001</name>
</gene>
<protein>
    <submittedName>
        <fullName evidence="1">Uncharacterized protein</fullName>
    </submittedName>
</protein>
<reference evidence="1" key="1">
    <citation type="submission" date="2013-12" db="EMBL/GenBank/DDBJ databases">
        <title>A Varibaculum cambriense genome reconstructed from a premature infant gut community with otherwise low bacterial novelty that shifts toward anaerobic metabolism during the third week of life.</title>
        <authorList>
            <person name="Brown C.T."/>
            <person name="Sharon I."/>
            <person name="Thomas B.C."/>
            <person name="Castelle C.J."/>
            <person name="Morowitz M.J."/>
            <person name="Banfield J.F."/>
        </authorList>
    </citation>
    <scope>NUCLEOTIDE SEQUENCE</scope>
</reference>
<name>W1YL63_9ZZZZ</name>
<evidence type="ECO:0000313" key="1">
    <source>
        <dbReference type="EMBL" id="ETJ43217.1"/>
    </source>
</evidence>
<comment type="caution">
    <text evidence="1">The sequence shown here is derived from an EMBL/GenBank/DDBJ whole genome shotgun (WGS) entry which is preliminary data.</text>
</comment>